<evidence type="ECO:0000256" key="1">
    <source>
        <dbReference type="SAM" id="Phobius"/>
    </source>
</evidence>
<feature type="transmembrane region" description="Helical" evidence="1">
    <location>
        <begin position="96"/>
        <end position="116"/>
    </location>
</feature>
<feature type="transmembrane region" description="Helical" evidence="1">
    <location>
        <begin position="12"/>
        <end position="30"/>
    </location>
</feature>
<feature type="transmembrane region" description="Helical" evidence="1">
    <location>
        <begin position="42"/>
        <end position="67"/>
    </location>
</feature>
<comment type="caution">
    <text evidence="2">The sequence shown here is derived from an EMBL/GenBank/DDBJ whole genome shotgun (WGS) entry which is preliminary data.</text>
</comment>
<evidence type="ECO:0008006" key="4">
    <source>
        <dbReference type="Google" id="ProtNLM"/>
    </source>
</evidence>
<gene>
    <name evidence="2" type="ORF">GCM10008013_09450</name>
</gene>
<keyword evidence="1" id="KW-0812">Transmembrane</keyword>
<dbReference type="EMBL" id="BMFT01000001">
    <property type="protein sequence ID" value="GGH15321.1"/>
    <property type="molecule type" value="Genomic_DNA"/>
</dbReference>
<evidence type="ECO:0000313" key="2">
    <source>
        <dbReference type="EMBL" id="GGH15321.1"/>
    </source>
</evidence>
<evidence type="ECO:0000313" key="3">
    <source>
        <dbReference type="Proteomes" id="UP000659344"/>
    </source>
</evidence>
<organism evidence="2 3">
    <name type="scientific">Paenibacillus segetis</name>
    <dbReference type="NCBI Taxonomy" id="1325360"/>
    <lineage>
        <taxon>Bacteria</taxon>
        <taxon>Bacillati</taxon>
        <taxon>Bacillota</taxon>
        <taxon>Bacilli</taxon>
        <taxon>Bacillales</taxon>
        <taxon>Paenibacillaceae</taxon>
        <taxon>Paenibacillus</taxon>
    </lineage>
</organism>
<reference evidence="3" key="1">
    <citation type="journal article" date="2019" name="Int. J. Syst. Evol. Microbiol.">
        <title>The Global Catalogue of Microorganisms (GCM) 10K type strain sequencing project: providing services to taxonomists for standard genome sequencing and annotation.</title>
        <authorList>
            <consortium name="The Broad Institute Genomics Platform"/>
            <consortium name="The Broad Institute Genome Sequencing Center for Infectious Disease"/>
            <person name="Wu L."/>
            <person name="Ma J."/>
        </authorList>
    </citation>
    <scope>NUCLEOTIDE SEQUENCE [LARGE SCALE GENOMIC DNA]</scope>
    <source>
        <strain evidence="3">CGMCC 1.12769</strain>
    </source>
</reference>
<feature type="transmembrane region" description="Helical" evidence="1">
    <location>
        <begin position="122"/>
        <end position="142"/>
    </location>
</feature>
<proteinExistence type="predicted"/>
<dbReference type="RefSeq" id="WP_188536304.1">
    <property type="nucleotide sequence ID" value="NZ_BMFT01000001.1"/>
</dbReference>
<sequence length="146" mass="16565">MEKFKEKIRVRIISLSLITSLVCLINVILLTNRSRLPEISDFILGFQSGVFIGLILILVFCLMKFLASMKSDEALKKLYIQENDERRQLIGYKTSVFTTVGMLILLAFATVVAGFFNEIVFFTLLGVLAALLILLYATLIYFKKTI</sequence>
<keyword evidence="3" id="KW-1185">Reference proteome</keyword>
<name>A0ABQ1Y805_9BACL</name>
<dbReference type="Proteomes" id="UP000659344">
    <property type="component" value="Unassembled WGS sequence"/>
</dbReference>
<keyword evidence="1" id="KW-0472">Membrane</keyword>
<accession>A0ABQ1Y805</accession>
<keyword evidence="1" id="KW-1133">Transmembrane helix</keyword>
<protein>
    <recommendedName>
        <fullName evidence="4">DUF2178 domain-containing protein</fullName>
    </recommendedName>
</protein>